<evidence type="ECO:0000256" key="1">
    <source>
        <dbReference type="ARBA" id="ARBA00025733"/>
    </source>
</evidence>
<dbReference type="EMBL" id="KZ301969">
    <property type="protein sequence ID" value="PFH54712.1"/>
    <property type="molecule type" value="Genomic_DNA"/>
</dbReference>
<dbReference type="OrthoDB" id="1564555at2759"/>
<evidence type="ECO:0000256" key="2">
    <source>
        <dbReference type="SAM" id="MobiDB-lite"/>
    </source>
</evidence>
<dbReference type="AlphaFoldDB" id="A0A2A9P1U5"/>
<dbReference type="GO" id="GO:0051131">
    <property type="term" value="P:chaperone-mediated protein complex assembly"/>
    <property type="evidence" value="ECO:0007669"/>
    <property type="project" value="TreeGrafter"/>
</dbReference>
<name>A0A2A9P1U5_9AGAR</name>
<dbReference type="GO" id="GO:0005634">
    <property type="term" value="C:nucleus"/>
    <property type="evidence" value="ECO:0007669"/>
    <property type="project" value="TreeGrafter"/>
</dbReference>
<evidence type="ECO:0000313" key="5">
    <source>
        <dbReference type="Proteomes" id="UP000242287"/>
    </source>
</evidence>
<dbReference type="InterPro" id="IPR008978">
    <property type="entry name" value="HSP20-like_chaperone"/>
</dbReference>
<comment type="similarity">
    <text evidence="1">Belongs to the p23/wos2 family.</text>
</comment>
<dbReference type="Pfam" id="PF04969">
    <property type="entry name" value="CS"/>
    <property type="match status" value="1"/>
</dbReference>
<feature type="compositionally biased region" description="Polar residues" evidence="2">
    <location>
        <begin position="189"/>
        <end position="198"/>
    </location>
</feature>
<dbReference type="GO" id="GO:0051087">
    <property type="term" value="F:protein-folding chaperone binding"/>
    <property type="evidence" value="ECO:0007669"/>
    <property type="project" value="TreeGrafter"/>
</dbReference>
<accession>A0A2A9P1U5</accession>
<feature type="region of interest" description="Disordered" evidence="2">
    <location>
        <begin position="154"/>
        <end position="198"/>
    </location>
</feature>
<evidence type="ECO:0000259" key="3">
    <source>
        <dbReference type="PROSITE" id="PS51203"/>
    </source>
</evidence>
<dbReference type="GO" id="GO:0005829">
    <property type="term" value="C:cytosol"/>
    <property type="evidence" value="ECO:0007669"/>
    <property type="project" value="TreeGrafter"/>
</dbReference>
<protein>
    <recommendedName>
        <fullName evidence="3">CS domain-containing protein</fullName>
    </recommendedName>
</protein>
<dbReference type="GO" id="GO:0051879">
    <property type="term" value="F:Hsp90 protein binding"/>
    <property type="evidence" value="ECO:0007669"/>
    <property type="project" value="InterPro"/>
</dbReference>
<evidence type="ECO:0000313" key="4">
    <source>
        <dbReference type="EMBL" id="PFH54712.1"/>
    </source>
</evidence>
<sequence length="198" mass="22292">MPTHPEVLWAQRSSDTDDEKNIVFLTVNLPDIQENTLRYDLQPTKITLEAKAGNASKNIEERDYAFTIDFFAEIDPEKSTTRLTSRSFNLIIRKKEKKLEYWPRLTKEKVKTPFVKTDFSKWVDEDEQDGAIKDLDDDFDGMGAGLGGSMDFQRMMANMGKGDAPDISAGANDDSSDSEDDGPPPLEDVTQSEQEGTK</sequence>
<dbReference type="InterPro" id="IPR045250">
    <property type="entry name" value="p23-like"/>
</dbReference>
<dbReference type="STRING" id="703135.A0A2A9P1U5"/>
<proteinExistence type="inferred from homology"/>
<dbReference type="InterPro" id="IPR007052">
    <property type="entry name" value="CS_dom"/>
</dbReference>
<dbReference type="PROSITE" id="PS51203">
    <property type="entry name" value="CS"/>
    <property type="match status" value="1"/>
</dbReference>
<dbReference type="CDD" id="cd06465">
    <property type="entry name" value="p23_hB-ind1_like"/>
    <property type="match status" value="1"/>
</dbReference>
<organism evidence="4 5">
    <name type="scientific">Amanita thiersii Skay4041</name>
    <dbReference type="NCBI Taxonomy" id="703135"/>
    <lineage>
        <taxon>Eukaryota</taxon>
        <taxon>Fungi</taxon>
        <taxon>Dikarya</taxon>
        <taxon>Basidiomycota</taxon>
        <taxon>Agaricomycotina</taxon>
        <taxon>Agaricomycetes</taxon>
        <taxon>Agaricomycetidae</taxon>
        <taxon>Agaricales</taxon>
        <taxon>Pluteineae</taxon>
        <taxon>Amanitaceae</taxon>
        <taxon>Amanita</taxon>
    </lineage>
</organism>
<gene>
    <name evidence="4" type="ORF">AMATHDRAFT_72472</name>
</gene>
<reference evidence="4 5" key="1">
    <citation type="submission" date="2014-02" db="EMBL/GenBank/DDBJ databases">
        <title>Transposable element dynamics among asymbiotic and ectomycorrhizal Amanita fungi.</title>
        <authorList>
            <consortium name="DOE Joint Genome Institute"/>
            <person name="Hess J."/>
            <person name="Skrede I."/>
            <person name="Wolfe B."/>
            <person name="LaButti K."/>
            <person name="Ohm R.A."/>
            <person name="Grigoriev I.V."/>
            <person name="Pringle A."/>
        </authorList>
    </citation>
    <scope>NUCLEOTIDE SEQUENCE [LARGE SCALE GENOMIC DNA]</scope>
    <source>
        <strain evidence="4 5">SKay4041</strain>
    </source>
</reference>
<dbReference type="Proteomes" id="UP000242287">
    <property type="component" value="Unassembled WGS sequence"/>
</dbReference>
<feature type="domain" description="CS" evidence="3">
    <location>
        <begin position="2"/>
        <end position="106"/>
    </location>
</feature>
<dbReference type="FunFam" id="2.60.40.790:FF:000013">
    <property type="entry name" value="Very-long-chain (3R)-3-hydroxyacyl-CoA dehydratase"/>
    <property type="match status" value="1"/>
</dbReference>
<dbReference type="PANTHER" id="PTHR22932">
    <property type="entry name" value="TELOMERASE-BINDING PROTEIN P23 HSP90 CO-CHAPERONE"/>
    <property type="match status" value="1"/>
</dbReference>
<dbReference type="SUPFAM" id="SSF49764">
    <property type="entry name" value="HSP20-like chaperones"/>
    <property type="match status" value="1"/>
</dbReference>
<dbReference type="GO" id="GO:0006457">
    <property type="term" value="P:protein folding"/>
    <property type="evidence" value="ECO:0007669"/>
    <property type="project" value="TreeGrafter"/>
</dbReference>
<dbReference type="Gene3D" id="2.60.40.790">
    <property type="match status" value="1"/>
</dbReference>
<keyword evidence="5" id="KW-1185">Reference proteome</keyword>
<dbReference type="PANTHER" id="PTHR22932:SF1">
    <property type="entry name" value="CO-CHAPERONE PROTEIN DAF-41"/>
    <property type="match status" value="1"/>
</dbReference>